<dbReference type="STRING" id="515897.SAMN05421849_1897"/>
<gene>
    <name evidence="2" type="ORF">SAMN05421849_1897</name>
</gene>
<evidence type="ECO:0000313" key="2">
    <source>
        <dbReference type="EMBL" id="SIT83392.1"/>
    </source>
</evidence>
<keyword evidence="3" id="KW-1185">Reference proteome</keyword>
<feature type="region of interest" description="Disordered" evidence="1">
    <location>
        <begin position="152"/>
        <end position="181"/>
    </location>
</feature>
<evidence type="ECO:0000256" key="1">
    <source>
        <dbReference type="SAM" id="MobiDB-lite"/>
    </source>
</evidence>
<reference evidence="2 3" key="1">
    <citation type="submission" date="2017-01" db="EMBL/GenBank/DDBJ databases">
        <authorList>
            <person name="Mah S.A."/>
            <person name="Swanson W.J."/>
            <person name="Moy G.W."/>
            <person name="Vacquier V.D."/>
        </authorList>
    </citation>
    <scope>NUCLEOTIDE SEQUENCE [LARGE SCALE GENOMIC DNA]</scope>
    <source>
        <strain evidence="2 3">DSM 21219</strain>
    </source>
</reference>
<feature type="region of interest" description="Disordered" evidence="1">
    <location>
        <begin position="55"/>
        <end position="97"/>
    </location>
</feature>
<dbReference type="EMBL" id="FTPS01000001">
    <property type="protein sequence ID" value="SIT83392.1"/>
    <property type="molecule type" value="Genomic_DNA"/>
</dbReference>
<accession>A0A1R3WY46</accession>
<dbReference type="AlphaFoldDB" id="A0A1R3WY46"/>
<evidence type="ECO:0000313" key="3">
    <source>
        <dbReference type="Proteomes" id="UP000192455"/>
    </source>
</evidence>
<dbReference type="OrthoDB" id="7876689at2"/>
<proteinExistence type="predicted"/>
<sequence>MRRPLGAIILTTVLGAGGLVTGACSDGNLRDLRSSSEGPEEFAVMPVKPLVMPQNLSALPPPAPGQPNLADTNPVGEAVDSLGGSSGALNPTGPVPASDAALVARASRYGVPEGIRATLAAEDEAFRRQQARWSGFRLFPVDRYEQAYRNQALDPFSVTRQARAGGLATPSSPPEKKQTRK</sequence>
<dbReference type="PROSITE" id="PS51257">
    <property type="entry name" value="PROKAR_LIPOPROTEIN"/>
    <property type="match status" value="1"/>
</dbReference>
<dbReference type="Pfam" id="PF11233">
    <property type="entry name" value="DUF3035"/>
    <property type="match status" value="1"/>
</dbReference>
<name>A0A1R3WY46_9RHOB</name>
<dbReference type="InterPro" id="IPR021395">
    <property type="entry name" value="DUF3035"/>
</dbReference>
<dbReference type="Proteomes" id="UP000192455">
    <property type="component" value="Unassembled WGS sequence"/>
</dbReference>
<organism evidence="2 3">
    <name type="scientific">Pontibaca methylaminivorans</name>
    <dbReference type="NCBI Taxonomy" id="515897"/>
    <lineage>
        <taxon>Bacteria</taxon>
        <taxon>Pseudomonadati</taxon>
        <taxon>Pseudomonadota</taxon>
        <taxon>Alphaproteobacteria</taxon>
        <taxon>Rhodobacterales</taxon>
        <taxon>Roseobacteraceae</taxon>
        <taxon>Pontibaca</taxon>
    </lineage>
</organism>
<protein>
    <submittedName>
        <fullName evidence="2">Beta-barrel assembly machine subunit BamF</fullName>
    </submittedName>
</protein>